<proteinExistence type="predicted"/>
<dbReference type="Gene3D" id="3.30.565.10">
    <property type="entry name" value="Histidine kinase-like ATPase, C-terminal domain"/>
    <property type="match status" value="1"/>
</dbReference>
<evidence type="ECO:0000313" key="12">
    <source>
        <dbReference type="EMBL" id="EDS14860.1"/>
    </source>
</evidence>
<evidence type="ECO:0000256" key="4">
    <source>
        <dbReference type="ARBA" id="ARBA00023015"/>
    </source>
</evidence>
<dbReference type="PROSITE" id="PS50109">
    <property type="entry name" value="HIS_KIN"/>
    <property type="match status" value="1"/>
</dbReference>
<reference evidence="12 13" key="1">
    <citation type="submission" date="2007-11" db="EMBL/GenBank/DDBJ databases">
        <title>Draft genome sequence of Bacteroides stercoris(ATCC 43183).</title>
        <authorList>
            <person name="Sudarsanam P."/>
            <person name="Ley R."/>
            <person name="Guruge J."/>
            <person name="Turnbaugh P.J."/>
            <person name="Mahowald M."/>
            <person name="Liep D."/>
            <person name="Gordon J."/>
        </authorList>
    </citation>
    <scope>NUCLEOTIDE SEQUENCE [LARGE SCALE GENOMIC DNA]</scope>
    <source>
        <strain evidence="12 13">ATCC 43183</strain>
    </source>
</reference>
<dbReference type="InterPro" id="IPR036890">
    <property type="entry name" value="HATPase_C_sf"/>
</dbReference>
<feature type="domain" description="HTH araC/xylS-type" evidence="9">
    <location>
        <begin position="1198"/>
        <end position="1297"/>
    </location>
</feature>
<dbReference type="PRINTS" id="PR00344">
    <property type="entry name" value="BCTRLSENSOR"/>
</dbReference>
<keyword evidence="5" id="KW-0238">DNA-binding</keyword>
<dbReference type="InterPro" id="IPR015943">
    <property type="entry name" value="WD40/YVTN_repeat-like_dom_sf"/>
</dbReference>
<evidence type="ECO:0000256" key="8">
    <source>
        <dbReference type="SAM" id="SignalP"/>
    </source>
</evidence>
<dbReference type="PANTHER" id="PTHR43547:SF2">
    <property type="entry name" value="HYBRID SIGNAL TRANSDUCTION HISTIDINE KINASE C"/>
    <property type="match status" value="1"/>
</dbReference>
<dbReference type="SMART" id="SM00342">
    <property type="entry name" value="HTH_ARAC"/>
    <property type="match status" value="1"/>
</dbReference>
<evidence type="ECO:0000256" key="7">
    <source>
        <dbReference type="PROSITE-ProRule" id="PRU00169"/>
    </source>
</evidence>
<accession>B0NST4</accession>
<comment type="caution">
    <text evidence="12">The sequence shown here is derived from an EMBL/GenBank/DDBJ whole genome shotgun (WGS) entry which is preliminary data.</text>
</comment>
<keyword evidence="3 7" id="KW-0597">Phosphoprotein</keyword>
<dbReference type="Gene3D" id="2.130.10.10">
    <property type="entry name" value="YVTN repeat-like/Quinoprotein amine dehydrogenase"/>
    <property type="match status" value="2"/>
</dbReference>
<name>B0NST4_BACSE</name>
<evidence type="ECO:0000259" key="9">
    <source>
        <dbReference type="PROSITE" id="PS01124"/>
    </source>
</evidence>
<dbReference type="InterPro" id="IPR001789">
    <property type="entry name" value="Sig_transdc_resp-reg_receiver"/>
</dbReference>
<dbReference type="InterPro" id="IPR011006">
    <property type="entry name" value="CheY-like_superfamily"/>
</dbReference>
<dbReference type="InterPro" id="IPR018062">
    <property type="entry name" value="HTH_AraC-typ_CS"/>
</dbReference>
<dbReference type="Pfam" id="PF00512">
    <property type="entry name" value="HisKA"/>
    <property type="match status" value="1"/>
</dbReference>
<dbReference type="CDD" id="cd17574">
    <property type="entry name" value="REC_OmpR"/>
    <property type="match status" value="1"/>
</dbReference>
<dbReference type="EC" id="2.7.13.3" evidence="2"/>
<dbReference type="InterPro" id="IPR036097">
    <property type="entry name" value="HisK_dim/P_sf"/>
</dbReference>
<evidence type="ECO:0000313" key="13">
    <source>
        <dbReference type="Proteomes" id="UP000004713"/>
    </source>
</evidence>
<protein>
    <recommendedName>
        <fullName evidence="2">histidine kinase</fullName>
        <ecNumber evidence="2">2.7.13.3</ecNumber>
    </recommendedName>
</protein>
<comment type="catalytic activity">
    <reaction evidence="1">
        <text>ATP + protein L-histidine = ADP + protein N-phospho-L-histidine.</text>
        <dbReference type="EC" id="2.7.13.3"/>
    </reaction>
</comment>
<dbReference type="PROSITE" id="PS01124">
    <property type="entry name" value="HTH_ARAC_FAMILY_2"/>
    <property type="match status" value="1"/>
</dbReference>
<feature type="signal peptide" evidence="8">
    <location>
        <begin position="1"/>
        <end position="20"/>
    </location>
</feature>
<feature type="domain" description="Response regulatory" evidence="11">
    <location>
        <begin position="1049"/>
        <end position="1165"/>
    </location>
</feature>
<dbReference type="Pfam" id="PF00072">
    <property type="entry name" value="Response_reg"/>
    <property type="match status" value="1"/>
</dbReference>
<evidence type="ECO:0000256" key="2">
    <source>
        <dbReference type="ARBA" id="ARBA00012438"/>
    </source>
</evidence>
<dbReference type="SUPFAM" id="SSF52172">
    <property type="entry name" value="CheY-like"/>
    <property type="match status" value="1"/>
</dbReference>
<keyword evidence="4" id="KW-0805">Transcription regulation</keyword>
<dbReference type="CDD" id="cd00082">
    <property type="entry name" value="HisKA"/>
    <property type="match status" value="1"/>
</dbReference>
<feature type="modified residue" description="4-aspartylphosphate" evidence="7">
    <location>
        <position position="1098"/>
    </location>
</feature>
<dbReference type="SUPFAM" id="SSF63829">
    <property type="entry name" value="Calcium-dependent phosphotriesterase"/>
    <property type="match status" value="1"/>
</dbReference>
<dbReference type="eggNOG" id="COG0745">
    <property type="taxonomic scope" value="Bacteria"/>
</dbReference>
<evidence type="ECO:0000256" key="5">
    <source>
        <dbReference type="ARBA" id="ARBA00023125"/>
    </source>
</evidence>
<dbReference type="RefSeq" id="WP_005656106.1">
    <property type="nucleotide sequence ID" value="NZ_CP102262.1"/>
</dbReference>
<dbReference type="Proteomes" id="UP000004713">
    <property type="component" value="Unassembled WGS sequence"/>
</dbReference>
<dbReference type="SUPFAM" id="SSF101898">
    <property type="entry name" value="NHL repeat"/>
    <property type="match status" value="1"/>
</dbReference>
<dbReference type="InterPro" id="IPR011110">
    <property type="entry name" value="Reg_prop"/>
</dbReference>
<dbReference type="Gene3D" id="3.40.50.2300">
    <property type="match status" value="1"/>
</dbReference>
<dbReference type="FunFam" id="2.130.10.10:FF:000891">
    <property type="entry name" value="Two-component system sensor histidine kinase/response regulator, hybrid (One-component system)"/>
    <property type="match status" value="1"/>
</dbReference>
<evidence type="ECO:0000256" key="3">
    <source>
        <dbReference type="ARBA" id="ARBA00022553"/>
    </source>
</evidence>
<dbReference type="Gene3D" id="1.10.10.60">
    <property type="entry name" value="Homeodomain-like"/>
    <property type="match status" value="1"/>
</dbReference>
<evidence type="ECO:0000256" key="6">
    <source>
        <dbReference type="ARBA" id="ARBA00023163"/>
    </source>
</evidence>
<dbReference type="eggNOG" id="COG2205">
    <property type="taxonomic scope" value="Bacteria"/>
</dbReference>
<keyword evidence="8" id="KW-0732">Signal</keyword>
<evidence type="ECO:0000259" key="11">
    <source>
        <dbReference type="PROSITE" id="PS50110"/>
    </source>
</evidence>
<dbReference type="InterPro" id="IPR003594">
    <property type="entry name" value="HATPase_dom"/>
</dbReference>
<dbReference type="Pfam" id="PF07494">
    <property type="entry name" value="Reg_prop"/>
    <property type="match status" value="2"/>
</dbReference>
<dbReference type="Pfam" id="PF02518">
    <property type="entry name" value="HATPase_c"/>
    <property type="match status" value="1"/>
</dbReference>
<dbReference type="Pfam" id="PF12833">
    <property type="entry name" value="HTH_18"/>
    <property type="match status" value="1"/>
</dbReference>
<evidence type="ECO:0000259" key="10">
    <source>
        <dbReference type="PROSITE" id="PS50109"/>
    </source>
</evidence>
<dbReference type="EMBL" id="ABFZ02000020">
    <property type="protein sequence ID" value="EDS14860.1"/>
    <property type="molecule type" value="Genomic_DNA"/>
</dbReference>
<sequence>MKKNPVFLMICLLLSLPFKATEMKQYAFQQIINIQNGLSSSVRCLTVSHEKGYVWVGTRTGIGRFDGYELKKYLHDNITHLFEDNENKIWAVTAKGLYYYNESDDNFLQAKDKEQHPLSAASICPWTDGVLFGGYGKIYKYNYADRQTELLCSLQPDNHYNITTLRKWDKHTLLAINRWKNALLIDIRTGKTQPAPFKSDELTDCFIDSKGNVWTAPYHQGVKCYDRNGKLLHAYHTMNSSMKTNVVLSITECDGHIWIGTDGYGIFILNPENGEMVSLEHVPGNRNSLPTNSILCLYKDFNNNIWAGSVWGGLINIKETGMTTYSEALPGIEYGLSGQVVLSIYQDEEQKIWIGTDGGGINKFNPDTRKFNHILPTWGDKVSSITGIDKRRLLISLFSKGIFFFDKETEEYQPLIIVNDSINTLLCQRGKNVNVLQNTPETVLLLSESPYSYHLTKKKFTPIVSVGKTAIDGVIQPVCNDSTRSFLHDLKHIYRLDSLNRLLPIHTCYEDTVFNSISLDENGLFWIGSNHGLSYYSTISNKRTCISNELIDEISALICDKRGKVWLGTEGKLFAHLIEKKEFILYGESDGIVLNEYLEKPRLLSTQGDIYMGGINGLLHINRQLPQEENSDPVLNLADVWVGGERMNNNITHRHLEVIESNKPISIKIIAGNKDIFRKPMFRFTVHGPDGQISYSYKPELTLNNLPIGTYRISASCSTRSGSWTGDYQILELSVSPPWYKSGWFKACCLALILSLATGIIYSLLRRNANKLKWAMKEHEQQVYEEKVRFLININHELRTPLTLIHAPLKQLLESLTSDDCKYETIQNICKQSDRMKKLLNMVLDVRKMEVKQSTLNIEKVALNDWIEQLIADFKPEARNRNIDIRYRTDTAIDSLCFDKEKCTTILTNLLINSLKYSPDNSRIMVSADLSDDKKCVRISVSDQGIGLKEVDINSLFTRFYQGNNSRPGTGIGLSYSKILAEQHGGSIGAYDHQEFPGATFWFEIPRNIQSGEITLQPHPYLNELLAPTQEVESIPDAGDNQENTKEHTLLIVDDNVDLTDYLHNTLKNKFKKIWLAFNGEEALHTCRKYQPDIVVSDIQMPRMNGYELCKHIKEELEISHIPVILLTARNDDESQLFGYKNGADAYLTKPFEVNMLHGVIRSQLKNRERIRARYTETGSLPEPKESTFSSADEDFLHKLNKLISNNLDNAQMGIPFLYQELGVSRASLYNKLKALTGMGANDYITKLRIERAIFLLTNSKLSINEISEQTGFSTSRYFSTVFKQYTGYSPTQYKEKHS</sequence>
<dbReference type="GO" id="GO:0000155">
    <property type="term" value="F:phosphorelay sensor kinase activity"/>
    <property type="evidence" value="ECO:0007669"/>
    <property type="project" value="InterPro"/>
</dbReference>
<dbReference type="SMART" id="SM00387">
    <property type="entry name" value="HATPase_c"/>
    <property type="match status" value="1"/>
</dbReference>
<dbReference type="InterPro" id="IPR018060">
    <property type="entry name" value="HTH_AraC"/>
</dbReference>
<dbReference type="GO" id="GO:0003700">
    <property type="term" value="F:DNA-binding transcription factor activity"/>
    <property type="evidence" value="ECO:0007669"/>
    <property type="project" value="InterPro"/>
</dbReference>
<gene>
    <name evidence="12" type="ORF">BACSTE_02549</name>
</gene>
<reference evidence="12 13" key="2">
    <citation type="submission" date="2007-11" db="EMBL/GenBank/DDBJ databases">
        <authorList>
            <person name="Fulton L."/>
            <person name="Clifton S."/>
            <person name="Fulton B."/>
            <person name="Xu J."/>
            <person name="Minx P."/>
            <person name="Pepin K.H."/>
            <person name="Johnson M."/>
            <person name="Thiruvilangam P."/>
            <person name="Bhonagiri V."/>
            <person name="Nash W.E."/>
            <person name="Mardis E.R."/>
            <person name="Wilson R.K."/>
        </authorList>
    </citation>
    <scope>NUCLEOTIDE SEQUENCE [LARGE SCALE GENOMIC DNA]</scope>
    <source>
        <strain evidence="12 13">ATCC 43183</strain>
    </source>
</reference>
<evidence type="ECO:0000256" key="1">
    <source>
        <dbReference type="ARBA" id="ARBA00000085"/>
    </source>
</evidence>
<dbReference type="SUPFAM" id="SSF47384">
    <property type="entry name" value="Homodimeric domain of signal transducing histidine kinase"/>
    <property type="match status" value="1"/>
</dbReference>
<dbReference type="InterPro" id="IPR005467">
    <property type="entry name" value="His_kinase_dom"/>
</dbReference>
<dbReference type="SUPFAM" id="SSF46689">
    <property type="entry name" value="Homeodomain-like"/>
    <property type="match status" value="1"/>
</dbReference>
<dbReference type="SUPFAM" id="SSF55874">
    <property type="entry name" value="ATPase domain of HSP90 chaperone/DNA topoisomerase II/histidine kinase"/>
    <property type="match status" value="1"/>
</dbReference>
<dbReference type="InterPro" id="IPR003661">
    <property type="entry name" value="HisK_dim/P_dom"/>
</dbReference>
<feature type="domain" description="Histidine kinase" evidence="10">
    <location>
        <begin position="793"/>
        <end position="1009"/>
    </location>
</feature>
<dbReference type="InterPro" id="IPR009057">
    <property type="entry name" value="Homeodomain-like_sf"/>
</dbReference>
<dbReference type="PROSITE" id="PS00041">
    <property type="entry name" value="HTH_ARAC_FAMILY_1"/>
    <property type="match status" value="1"/>
</dbReference>
<dbReference type="InterPro" id="IPR013783">
    <property type="entry name" value="Ig-like_fold"/>
</dbReference>
<dbReference type="HOGENOM" id="CLU_000445_28_1_10"/>
<dbReference type="Gene3D" id="1.10.287.130">
    <property type="match status" value="1"/>
</dbReference>
<dbReference type="Gene3D" id="2.60.40.10">
    <property type="entry name" value="Immunoglobulins"/>
    <property type="match status" value="1"/>
</dbReference>
<dbReference type="SMART" id="SM00388">
    <property type="entry name" value="HisKA"/>
    <property type="match status" value="1"/>
</dbReference>
<dbReference type="PANTHER" id="PTHR43547">
    <property type="entry name" value="TWO-COMPONENT HISTIDINE KINASE"/>
    <property type="match status" value="1"/>
</dbReference>
<organism evidence="12 13">
    <name type="scientific">Bacteroides stercoris ATCC 43183</name>
    <dbReference type="NCBI Taxonomy" id="449673"/>
    <lineage>
        <taxon>Bacteria</taxon>
        <taxon>Pseudomonadati</taxon>
        <taxon>Bacteroidota</taxon>
        <taxon>Bacteroidia</taxon>
        <taxon>Bacteroidales</taxon>
        <taxon>Bacteroidaceae</taxon>
        <taxon>Bacteroides</taxon>
    </lineage>
</organism>
<dbReference type="eggNOG" id="COG3292">
    <property type="taxonomic scope" value="Bacteria"/>
</dbReference>
<dbReference type="InterPro" id="IPR004358">
    <property type="entry name" value="Sig_transdc_His_kin-like_C"/>
</dbReference>
<keyword evidence="6" id="KW-0804">Transcription</keyword>
<feature type="chain" id="PRO_5002753519" description="histidine kinase" evidence="8">
    <location>
        <begin position="21"/>
        <end position="1299"/>
    </location>
</feature>
<dbReference type="SMART" id="SM00448">
    <property type="entry name" value="REC"/>
    <property type="match status" value="1"/>
</dbReference>
<dbReference type="GO" id="GO:0043565">
    <property type="term" value="F:sequence-specific DNA binding"/>
    <property type="evidence" value="ECO:0007669"/>
    <property type="project" value="InterPro"/>
</dbReference>
<dbReference type="GeneID" id="31797822"/>
<dbReference type="PROSITE" id="PS50110">
    <property type="entry name" value="RESPONSE_REGULATORY"/>
    <property type="match status" value="1"/>
</dbReference>